<feature type="chain" id="PRO_5002950334" description="N-acetylglucosaminylphosphatidylinositol deacetylase" evidence="3">
    <location>
        <begin position="23"/>
        <end position="254"/>
    </location>
</feature>
<accession>C5DDT9</accession>
<dbReference type="OMA" id="YVLESVN"/>
<dbReference type="GO" id="GO:0000225">
    <property type="term" value="F:N-acetylglucosaminylphosphatidylinositol deacetylase activity"/>
    <property type="evidence" value="ECO:0007669"/>
    <property type="project" value="UniProtKB-EC"/>
</dbReference>
<dbReference type="OrthoDB" id="440160at2759"/>
<dbReference type="InterPro" id="IPR024078">
    <property type="entry name" value="LmbE-like_dom_sf"/>
</dbReference>
<comment type="similarity">
    <text evidence="1">Belongs to the PIGL family.</text>
</comment>
<evidence type="ECO:0000313" key="5">
    <source>
        <dbReference type="Proteomes" id="UP000002036"/>
    </source>
</evidence>
<dbReference type="RefSeq" id="XP_002552388.1">
    <property type="nucleotide sequence ID" value="XM_002552342.1"/>
</dbReference>
<keyword evidence="5" id="KW-1185">Reference proteome</keyword>
<proteinExistence type="inferred from homology"/>
<dbReference type="Proteomes" id="UP000002036">
    <property type="component" value="Chromosome C"/>
</dbReference>
<gene>
    <name evidence="4" type="ordered locus">KLTH0C03740g</name>
</gene>
<dbReference type="PANTHER" id="PTHR12993">
    <property type="entry name" value="N-ACETYLGLUCOSAMINYL-PHOSPHATIDYLINOSITOL DE-N-ACETYLASE-RELATED"/>
    <property type="match status" value="1"/>
</dbReference>
<dbReference type="Pfam" id="PF02585">
    <property type="entry name" value="PIG-L"/>
    <property type="match status" value="1"/>
</dbReference>
<dbReference type="GO" id="GO:0005783">
    <property type="term" value="C:endoplasmic reticulum"/>
    <property type="evidence" value="ECO:0007669"/>
    <property type="project" value="TreeGrafter"/>
</dbReference>
<dbReference type="AlphaFoldDB" id="C5DDT9"/>
<sequence>MRILKVVCKLLAVLCILYFASSARIKASNEQAFTTLFSVLNPTSINLVIAHPDDEVMFFAPTLLQLDHYFDTDIPVSVFSLTDGGADGLGKLREEELRDSVHLLFRRRKAEVTVLNFEDGMKVEWDLQKTSEALRKQVVGDQPLFLTFDDHGVSSHINHISCYETVRNLRAAHPESRSFSLTSKRSIFQKYTAFVPSLITVLRGSRQAVFMSTFKQYLLALSVMMNAHTSQMVWFRYGWWFFSCYVFANEVREF</sequence>
<dbReference type="InParanoid" id="C5DDT9"/>
<reference evidence="4 5" key="1">
    <citation type="journal article" date="2009" name="Genome Res.">
        <title>Comparative genomics of protoploid Saccharomycetaceae.</title>
        <authorList>
            <consortium name="The Genolevures Consortium"/>
            <person name="Souciet J.-L."/>
            <person name="Dujon B."/>
            <person name="Gaillardin C."/>
            <person name="Johnston M."/>
            <person name="Baret P.V."/>
            <person name="Cliften P."/>
            <person name="Sherman D.J."/>
            <person name="Weissenbach J."/>
            <person name="Westhof E."/>
            <person name="Wincker P."/>
            <person name="Jubin C."/>
            <person name="Poulain J."/>
            <person name="Barbe V."/>
            <person name="Segurens B."/>
            <person name="Artiguenave F."/>
            <person name="Anthouard V."/>
            <person name="Vacherie B."/>
            <person name="Val M.-E."/>
            <person name="Fulton R.S."/>
            <person name="Minx P."/>
            <person name="Wilson R."/>
            <person name="Durrens P."/>
            <person name="Jean G."/>
            <person name="Marck C."/>
            <person name="Martin T."/>
            <person name="Nikolski M."/>
            <person name="Rolland T."/>
            <person name="Seret M.-L."/>
            <person name="Casaregola S."/>
            <person name="Despons L."/>
            <person name="Fairhead C."/>
            <person name="Fischer G."/>
            <person name="Lafontaine I."/>
            <person name="Leh V."/>
            <person name="Lemaire M."/>
            <person name="de Montigny J."/>
            <person name="Neuveglise C."/>
            <person name="Thierry A."/>
            <person name="Blanc-Lenfle I."/>
            <person name="Bleykasten C."/>
            <person name="Diffels J."/>
            <person name="Fritsch E."/>
            <person name="Frangeul L."/>
            <person name="Goeffon A."/>
            <person name="Jauniaux N."/>
            <person name="Kachouri-Lafond R."/>
            <person name="Payen C."/>
            <person name="Potier S."/>
            <person name="Pribylova L."/>
            <person name="Ozanne C."/>
            <person name="Richard G.-F."/>
            <person name="Sacerdot C."/>
            <person name="Straub M.-L."/>
            <person name="Talla E."/>
        </authorList>
    </citation>
    <scope>NUCLEOTIDE SEQUENCE [LARGE SCALE GENOMIC DNA]</scope>
    <source>
        <strain evidence="5">ATCC 56472 / CBS 6340 / NRRL Y-8284</strain>
    </source>
</reference>
<dbReference type="GO" id="GO:0006506">
    <property type="term" value="P:GPI anchor biosynthetic process"/>
    <property type="evidence" value="ECO:0007669"/>
    <property type="project" value="UniProtKB-UniPathway"/>
</dbReference>
<name>C5DDT9_LACTC</name>
<dbReference type="InterPro" id="IPR003737">
    <property type="entry name" value="GlcNAc_PI_deacetylase-related"/>
</dbReference>
<evidence type="ECO:0000313" key="4">
    <source>
        <dbReference type="EMBL" id="CAR21950.1"/>
    </source>
</evidence>
<dbReference type="eggNOG" id="KOG3332">
    <property type="taxonomic scope" value="Eukaryota"/>
</dbReference>
<dbReference type="PANTHER" id="PTHR12993:SF11">
    <property type="entry name" value="N-ACETYLGLUCOSAMINYL-PHOSPHATIDYLINOSITOL DE-N-ACETYLASE"/>
    <property type="match status" value="1"/>
</dbReference>
<dbReference type="GO" id="GO:0016020">
    <property type="term" value="C:membrane"/>
    <property type="evidence" value="ECO:0007669"/>
    <property type="project" value="GOC"/>
</dbReference>
<dbReference type="KEGG" id="lth:KLTH0C03740g"/>
<feature type="signal peptide" evidence="3">
    <location>
        <begin position="1"/>
        <end position="22"/>
    </location>
</feature>
<dbReference type="STRING" id="559295.C5DDT9"/>
<dbReference type="GeneID" id="8291252"/>
<protein>
    <recommendedName>
        <fullName evidence="2">N-acetylglucosaminylphosphatidylinositol deacetylase</fullName>
        <ecNumber evidence="2">3.5.1.89</ecNumber>
    </recommendedName>
</protein>
<keyword evidence="3" id="KW-0732">Signal</keyword>
<evidence type="ECO:0000256" key="2">
    <source>
        <dbReference type="ARBA" id="ARBA00012176"/>
    </source>
</evidence>
<evidence type="ECO:0000256" key="3">
    <source>
        <dbReference type="SAM" id="SignalP"/>
    </source>
</evidence>
<dbReference type="FunCoup" id="C5DDT9">
    <property type="interactions" value="564"/>
</dbReference>
<dbReference type="EC" id="3.5.1.89" evidence="2"/>
<evidence type="ECO:0000256" key="1">
    <source>
        <dbReference type="ARBA" id="ARBA00006066"/>
    </source>
</evidence>
<dbReference type="SUPFAM" id="SSF102588">
    <property type="entry name" value="LmbE-like"/>
    <property type="match status" value="1"/>
</dbReference>
<dbReference type="UniPathway" id="UPA00196"/>
<dbReference type="Gene3D" id="3.40.50.10320">
    <property type="entry name" value="LmbE-like"/>
    <property type="match status" value="1"/>
</dbReference>
<dbReference type="HOGENOM" id="CLU_034979_0_0_1"/>
<organism evidence="4 5">
    <name type="scientific">Lachancea thermotolerans (strain ATCC 56472 / CBS 6340 / NRRL Y-8284)</name>
    <name type="common">Yeast</name>
    <name type="synonym">Kluyveromyces thermotolerans</name>
    <dbReference type="NCBI Taxonomy" id="559295"/>
    <lineage>
        <taxon>Eukaryota</taxon>
        <taxon>Fungi</taxon>
        <taxon>Dikarya</taxon>
        <taxon>Ascomycota</taxon>
        <taxon>Saccharomycotina</taxon>
        <taxon>Saccharomycetes</taxon>
        <taxon>Saccharomycetales</taxon>
        <taxon>Saccharomycetaceae</taxon>
        <taxon>Lachancea</taxon>
    </lineage>
</organism>
<dbReference type="EMBL" id="CU928167">
    <property type="protein sequence ID" value="CAR21950.1"/>
    <property type="molecule type" value="Genomic_DNA"/>
</dbReference>